<dbReference type="InterPro" id="IPR023614">
    <property type="entry name" value="Porin_dom_sf"/>
</dbReference>
<dbReference type="Gene3D" id="2.40.160.10">
    <property type="entry name" value="Porin"/>
    <property type="match status" value="1"/>
</dbReference>
<keyword evidence="1" id="KW-0732">Signal</keyword>
<evidence type="ECO:0000313" key="3">
    <source>
        <dbReference type="Proteomes" id="UP001233535"/>
    </source>
</evidence>
<dbReference type="RefSeq" id="WP_309263897.1">
    <property type="nucleotide sequence ID" value="NZ_JARUHG010000008.1"/>
</dbReference>
<feature type="signal peptide" evidence="1">
    <location>
        <begin position="1"/>
        <end position="34"/>
    </location>
</feature>
<sequence>MPSYRTRRFPVPALAGSALACVLLSTAMTAPAHAQSNAPLTVEELARRLQAIEQRLGTAPANGDAVDANGLADLDQRLRVIERKLDLQAEEAQARVASTPVVSLSASKGLSVKSPPPGEVELKFRGLAQADGRFYLDDDANPQNDTFLWRRAQLTLEGSWGPLLAFRITPELAGDSVTLLDAWADLRFSPAATLRIGKTKAPVGLERLQASNATEAIELGFPSELAPGRDIGVQLQGEVAGSTVNYVVGVYNGTVDGRDAATTNPDNHFEVAARVFVEPWKNDANALSGLGFGIAGSQGDKEGSGNNFLPRYRTPGQVQFFNYRSAVVADGEHTRWSPQAYYYRNAFGAMAEYISSEQDVRLPTSGANAKIENTAWQLLAGWVLTGEDAGYRGVARPNHPFTVGGAGWGAWELVARYGELEIDEDAFPLFADPNAVARRAKSWALGVNWYLTGNFKLVANYTQTDFDGGAAAGADREDEKALFTRAQFSF</sequence>
<name>A0ABU1CIJ2_9GAMM</name>
<dbReference type="InterPro" id="IPR010870">
    <property type="entry name" value="Porin_O/P"/>
</dbReference>
<comment type="caution">
    <text evidence="2">The sequence shown here is derived from an EMBL/GenBank/DDBJ whole genome shotgun (WGS) entry which is preliminary data.</text>
</comment>
<dbReference type="Proteomes" id="UP001233535">
    <property type="component" value="Unassembled WGS sequence"/>
</dbReference>
<protein>
    <submittedName>
        <fullName evidence="2">Porin</fullName>
    </submittedName>
</protein>
<dbReference type="PROSITE" id="PS51257">
    <property type="entry name" value="PROKAR_LIPOPROTEIN"/>
    <property type="match status" value="1"/>
</dbReference>
<dbReference type="Pfam" id="PF07396">
    <property type="entry name" value="Porin_O_P"/>
    <property type="match status" value="1"/>
</dbReference>
<accession>A0ABU1CIJ2</accession>
<gene>
    <name evidence="2" type="ORF">P8609_17600</name>
</gene>
<feature type="chain" id="PRO_5045174040" evidence="1">
    <location>
        <begin position="35"/>
        <end position="490"/>
    </location>
</feature>
<dbReference type="SUPFAM" id="SSF56935">
    <property type="entry name" value="Porins"/>
    <property type="match status" value="1"/>
</dbReference>
<reference evidence="2 3" key="1">
    <citation type="submission" date="2023-04" db="EMBL/GenBank/DDBJ databases">
        <title>Lysobacter sp. strain UC isolated from soil sample.</title>
        <authorList>
            <person name="Choksket S."/>
            <person name="Harshvardhan F."/>
            <person name="Rana R."/>
            <person name="Patil P.B."/>
            <person name="Korpole S."/>
        </authorList>
    </citation>
    <scope>NUCLEOTIDE SEQUENCE [LARGE SCALE GENOMIC DNA]</scope>
    <source>
        <strain evidence="2 3">UC</strain>
    </source>
</reference>
<organism evidence="2 3">
    <name type="scientific">Lysobacter arvi</name>
    <dbReference type="NCBI Taxonomy" id="3038776"/>
    <lineage>
        <taxon>Bacteria</taxon>
        <taxon>Pseudomonadati</taxon>
        <taxon>Pseudomonadota</taxon>
        <taxon>Gammaproteobacteria</taxon>
        <taxon>Lysobacterales</taxon>
        <taxon>Lysobacteraceae</taxon>
        <taxon>Lysobacter</taxon>
    </lineage>
</organism>
<evidence type="ECO:0000313" key="2">
    <source>
        <dbReference type="EMBL" id="MDR0184774.1"/>
    </source>
</evidence>
<proteinExistence type="predicted"/>
<evidence type="ECO:0000256" key="1">
    <source>
        <dbReference type="SAM" id="SignalP"/>
    </source>
</evidence>
<keyword evidence="3" id="KW-1185">Reference proteome</keyword>
<dbReference type="EMBL" id="JARUHG010000008">
    <property type="protein sequence ID" value="MDR0184774.1"/>
    <property type="molecule type" value="Genomic_DNA"/>
</dbReference>